<reference evidence="2 3" key="1">
    <citation type="submission" date="2024-01" db="EMBL/GenBank/DDBJ databases">
        <title>A telomere-to-telomere, gap-free genome of sweet tea (Lithocarpus litseifolius).</title>
        <authorList>
            <person name="Zhou J."/>
        </authorList>
    </citation>
    <scope>NUCLEOTIDE SEQUENCE [LARGE SCALE GENOMIC DNA]</scope>
    <source>
        <strain evidence="2">Zhou-2022a</strain>
        <tissue evidence="2">Leaf</tissue>
    </source>
</reference>
<evidence type="ECO:0000313" key="2">
    <source>
        <dbReference type="EMBL" id="KAK9987561.1"/>
    </source>
</evidence>
<protein>
    <recommendedName>
        <fullName evidence="1">PPM-type phosphatase domain-containing protein</fullName>
    </recommendedName>
</protein>
<evidence type="ECO:0000259" key="1">
    <source>
        <dbReference type="PROSITE" id="PS51746"/>
    </source>
</evidence>
<dbReference type="GO" id="GO:0004722">
    <property type="term" value="F:protein serine/threonine phosphatase activity"/>
    <property type="evidence" value="ECO:0007669"/>
    <property type="project" value="InterPro"/>
</dbReference>
<dbReference type="InterPro" id="IPR001932">
    <property type="entry name" value="PPM-type_phosphatase-like_dom"/>
</dbReference>
<dbReference type="SUPFAM" id="SSF81606">
    <property type="entry name" value="PP2C-like"/>
    <property type="match status" value="1"/>
</dbReference>
<name>A0AAW2BNR5_9ROSI</name>
<dbReference type="PANTHER" id="PTHR47992">
    <property type="entry name" value="PROTEIN PHOSPHATASE"/>
    <property type="match status" value="1"/>
</dbReference>
<sequence length="131" mass="14702">MKKLNDALMGILRVRNLISPPYISTQPSLNVHRISKSDCFVIVGSDGLFDFFSNDEAVKLVHSYILSNPSGDPAKFLLEQLVERAADCAGFTLEELMNIPVGRRRKYHDDVTVIVIMLRTNQRTSKASTCM</sequence>
<accession>A0AAW2BNR5</accession>
<keyword evidence="3" id="KW-1185">Reference proteome</keyword>
<dbReference type="InterPro" id="IPR015655">
    <property type="entry name" value="PP2C"/>
</dbReference>
<evidence type="ECO:0000313" key="3">
    <source>
        <dbReference type="Proteomes" id="UP001459277"/>
    </source>
</evidence>
<dbReference type="EMBL" id="JAZDWU010000010">
    <property type="protein sequence ID" value="KAK9987561.1"/>
    <property type="molecule type" value="Genomic_DNA"/>
</dbReference>
<dbReference type="Pfam" id="PF00481">
    <property type="entry name" value="PP2C"/>
    <property type="match status" value="1"/>
</dbReference>
<dbReference type="InterPro" id="IPR036457">
    <property type="entry name" value="PPM-type-like_dom_sf"/>
</dbReference>
<gene>
    <name evidence="2" type="ORF">SO802_027800</name>
</gene>
<feature type="domain" description="PPM-type phosphatase" evidence="1">
    <location>
        <begin position="1"/>
        <end position="118"/>
    </location>
</feature>
<dbReference type="Proteomes" id="UP001459277">
    <property type="component" value="Unassembled WGS sequence"/>
</dbReference>
<comment type="caution">
    <text evidence="2">The sequence shown here is derived from an EMBL/GenBank/DDBJ whole genome shotgun (WGS) entry which is preliminary data.</text>
</comment>
<dbReference type="Gene3D" id="3.60.40.10">
    <property type="entry name" value="PPM-type phosphatase domain"/>
    <property type="match status" value="1"/>
</dbReference>
<dbReference type="AlphaFoldDB" id="A0AAW2BNR5"/>
<organism evidence="2 3">
    <name type="scientific">Lithocarpus litseifolius</name>
    <dbReference type="NCBI Taxonomy" id="425828"/>
    <lineage>
        <taxon>Eukaryota</taxon>
        <taxon>Viridiplantae</taxon>
        <taxon>Streptophyta</taxon>
        <taxon>Embryophyta</taxon>
        <taxon>Tracheophyta</taxon>
        <taxon>Spermatophyta</taxon>
        <taxon>Magnoliopsida</taxon>
        <taxon>eudicotyledons</taxon>
        <taxon>Gunneridae</taxon>
        <taxon>Pentapetalae</taxon>
        <taxon>rosids</taxon>
        <taxon>fabids</taxon>
        <taxon>Fagales</taxon>
        <taxon>Fagaceae</taxon>
        <taxon>Lithocarpus</taxon>
    </lineage>
</organism>
<proteinExistence type="predicted"/>
<dbReference type="PROSITE" id="PS51746">
    <property type="entry name" value="PPM_2"/>
    <property type="match status" value="1"/>
</dbReference>